<sequence>MKRRLLGFIAAGLFASVSHADFIFHSNSSSVCADVPGHWTGRGKANNWLIGECKYHGSGIISALDGAGHFKIEVSADKDSGTSLCPKHAYEELTGSCTNGVVTIKTQYGSLAGNFSRNAGDAKGTLSVGPGMSADVVVRFERAG</sequence>
<accession>A0A0A8US88</accession>
<feature type="chain" id="PRO_5009754295" evidence="1">
    <location>
        <begin position="21"/>
        <end position="144"/>
    </location>
</feature>
<organism evidence="2 3">
    <name type="scientific">Legionella hackeliae</name>
    <dbReference type="NCBI Taxonomy" id="449"/>
    <lineage>
        <taxon>Bacteria</taxon>
        <taxon>Pseudomonadati</taxon>
        <taxon>Pseudomonadota</taxon>
        <taxon>Gammaproteobacteria</taxon>
        <taxon>Legionellales</taxon>
        <taxon>Legionellaceae</taxon>
        <taxon>Legionella</taxon>
    </lineage>
</organism>
<keyword evidence="1" id="KW-0732">Signal</keyword>
<keyword evidence="3" id="KW-1185">Reference proteome</keyword>
<dbReference type="AlphaFoldDB" id="A0A0A8US88"/>
<dbReference type="PATRIC" id="fig|449.7.peg.526"/>
<evidence type="ECO:0000313" key="3">
    <source>
        <dbReference type="Proteomes" id="UP000032803"/>
    </source>
</evidence>
<protein>
    <submittedName>
        <fullName evidence="2">Uncharacterized protein</fullName>
    </submittedName>
</protein>
<dbReference type="EMBL" id="LN681225">
    <property type="protein sequence ID" value="CEK10401.1"/>
    <property type="molecule type" value="Genomic_DNA"/>
</dbReference>
<proteinExistence type="predicted"/>
<feature type="signal peptide" evidence="1">
    <location>
        <begin position="1"/>
        <end position="20"/>
    </location>
</feature>
<dbReference type="KEGG" id="lha:LHA_1357"/>
<gene>
    <name evidence="2" type="ORF">LHA_1357</name>
</gene>
<evidence type="ECO:0000313" key="2">
    <source>
        <dbReference type="EMBL" id="CEK10401.1"/>
    </source>
</evidence>
<evidence type="ECO:0000256" key="1">
    <source>
        <dbReference type="SAM" id="SignalP"/>
    </source>
</evidence>
<dbReference type="Proteomes" id="UP000032803">
    <property type="component" value="Chromosome I"/>
</dbReference>
<dbReference type="RefSeq" id="WP_045105781.1">
    <property type="nucleotide sequence ID" value="NZ_LN681225.1"/>
</dbReference>
<dbReference type="HOGENOM" id="CLU_1794082_0_0_6"/>
<dbReference type="OrthoDB" id="5636981at2"/>
<name>A0A0A8US88_LEGHA</name>
<reference evidence="3" key="1">
    <citation type="submission" date="2014-09" db="EMBL/GenBank/DDBJ databases">
        <authorList>
            <person name="Gomez-Valero L."/>
        </authorList>
    </citation>
    <scope>NUCLEOTIDE SEQUENCE [LARGE SCALE GENOMIC DNA]</scope>
    <source>
        <strain evidence="3">ATCC35250</strain>
    </source>
</reference>